<keyword evidence="4" id="KW-1185">Reference proteome</keyword>
<accession>A0A5B8XKP7</accession>
<dbReference type="Proteomes" id="UP000321595">
    <property type="component" value="Chromosome"/>
</dbReference>
<dbReference type="EMBL" id="CP042467">
    <property type="protein sequence ID" value="QED26380.1"/>
    <property type="molecule type" value="Genomic_DNA"/>
</dbReference>
<evidence type="ECO:0000313" key="3">
    <source>
        <dbReference type="EMBL" id="QED26380.1"/>
    </source>
</evidence>
<gene>
    <name evidence="3" type="ORF">FRD01_03770</name>
</gene>
<evidence type="ECO:0000313" key="4">
    <source>
        <dbReference type="Proteomes" id="UP000321595"/>
    </source>
</evidence>
<dbReference type="KEGG" id="bbae:FRD01_03770"/>
<feature type="compositionally biased region" description="Acidic residues" evidence="1">
    <location>
        <begin position="46"/>
        <end position="59"/>
    </location>
</feature>
<proteinExistence type="predicted"/>
<name>A0A5B8XKP7_9DELT</name>
<dbReference type="Pfam" id="PF06904">
    <property type="entry name" value="Extensin-like_C"/>
    <property type="match status" value="1"/>
</dbReference>
<feature type="region of interest" description="Disordered" evidence="1">
    <location>
        <begin position="46"/>
        <end position="76"/>
    </location>
</feature>
<feature type="domain" description="Extensin-like C-terminal" evidence="2">
    <location>
        <begin position="186"/>
        <end position="361"/>
    </location>
</feature>
<evidence type="ECO:0000256" key="1">
    <source>
        <dbReference type="SAM" id="MobiDB-lite"/>
    </source>
</evidence>
<dbReference type="OrthoDB" id="5496523at2"/>
<protein>
    <submittedName>
        <fullName evidence="3">Extensin family protein</fullName>
    </submittedName>
</protein>
<evidence type="ECO:0000259" key="2">
    <source>
        <dbReference type="Pfam" id="PF06904"/>
    </source>
</evidence>
<organism evidence="3 4">
    <name type="scientific">Microvenator marinus</name>
    <dbReference type="NCBI Taxonomy" id="2600177"/>
    <lineage>
        <taxon>Bacteria</taxon>
        <taxon>Deltaproteobacteria</taxon>
        <taxon>Bradymonadales</taxon>
        <taxon>Microvenatoraceae</taxon>
        <taxon>Microvenator</taxon>
    </lineage>
</organism>
<dbReference type="AlphaFoldDB" id="A0A5B8XKP7"/>
<dbReference type="InterPro" id="IPR009683">
    <property type="entry name" value="Extensin-like_C"/>
</dbReference>
<dbReference type="PROSITE" id="PS51257">
    <property type="entry name" value="PROKAR_LIPOPROTEIN"/>
    <property type="match status" value="1"/>
</dbReference>
<reference evidence="3 4" key="1">
    <citation type="submission" date="2019-08" db="EMBL/GenBank/DDBJ databases">
        <authorList>
            <person name="Liang Q."/>
        </authorList>
    </citation>
    <scope>NUCLEOTIDE SEQUENCE [LARGE SCALE GENOMIC DNA]</scope>
    <source>
        <strain evidence="3 4">V1718</strain>
    </source>
</reference>
<sequence>MGCEMKRIKFVVGVTALMLSAVGCGDEVIVDGPLEPVTDMDLGVDVDTPDMAEEPDDQGVPDASEPDMTVIDPGPVPNEGWIGGACMTNAECDFDGAICDTAKPDGQCTQACERTCPDKDGNNTVTFCITDGGQGRCVSRCDYELFEGTGCRDGYECRIEERHNEPGTQQAVCVPEGSENPDATTACLQELDRLGVLWSPWSHTTEYDDGLACTIDDPIRVASPINGIEYRYYSQATSSTMPVACELAVALHKLGDVLKEYDIDTVLHIGTYNCRKIAGTSSISQHGYAKAIDIWGFETEDGTRMVLEEDWEHNTESFSNDTARILYEVGQRMHTDRIFNIVLTPNYNSAHDNHFHVDLSEGANFIGKSLPDYYIGDEHWERCPH</sequence>